<name>Q1N2N0_9GAMM</name>
<keyword evidence="10" id="KW-1015">Disulfide bond</keyword>
<dbReference type="InterPro" id="IPR003780">
    <property type="entry name" value="COX15/CtaA_fam"/>
</dbReference>
<dbReference type="InterPro" id="IPR050450">
    <property type="entry name" value="COX15/CtaA_HemeA_synthase"/>
</dbReference>
<dbReference type="PANTHER" id="PTHR35457:SF1">
    <property type="entry name" value="HEME A SYNTHASE"/>
    <property type="match status" value="1"/>
</dbReference>
<dbReference type="STRING" id="207949.RED65_16106"/>
<keyword evidence="14" id="KW-1185">Reference proteome</keyword>
<feature type="transmembrane region" description="Helical" evidence="12">
    <location>
        <begin position="155"/>
        <end position="174"/>
    </location>
</feature>
<keyword evidence="6" id="KW-0560">Oxidoreductase</keyword>
<evidence type="ECO:0000256" key="3">
    <source>
        <dbReference type="ARBA" id="ARBA00022692"/>
    </source>
</evidence>
<dbReference type="RefSeq" id="WP_007018186.1">
    <property type="nucleotide sequence ID" value="NZ_CH724116.1"/>
</dbReference>
<evidence type="ECO:0000256" key="11">
    <source>
        <dbReference type="ARBA" id="ARBA00023444"/>
    </source>
</evidence>
<dbReference type="HOGENOM" id="CLU_041525_0_0_6"/>
<comment type="pathway">
    <text evidence="11">Porphyrin-containing compound metabolism.</text>
</comment>
<evidence type="ECO:0000256" key="9">
    <source>
        <dbReference type="ARBA" id="ARBA00023136"/>
    </source>
</evidence>
<keyword evidence="2" id="KW-1003">Cell membrane</keyword>
<evidence type="ECO:0000256" key="2">
    <source>
        <dbReference type="ARBA" id="ARBA00022475"/>
    </source>
</evidence>
<feature type="transmembrane region" description="Helical" evidence="12">
    <location>
        <begin position="283"/>
        <end position="302"/>
    </location>
</feature>
<feature type="transmembrane region" description="Helical" evidence="12">
    <location>
        <begin position="120"/>
        <end position="143"/>
    </location>
</feature>
<dbReference type="GO" id="GO:0016020">
    <property type="term" value="C:membrane"/>
    <property type="evidence" value="ECO:0007669"/>
    <property type="project" value="UniProtKB-SubCell"/>
</dbReference>
<evidence type="ECO:0000256" key="10">
    <source>
        <dbReference type="ARBA" id="ARBA00023157"/>
    </source>
</evidence>
<keyword evidence="3 12" id="KW-0812">Transmembrane</keyword>
<evidence type="ECO:0000256" key="1">
    <source>
        <dbReference type="ARBA" id="ARBA00004141"/>
    </source>
</evidence>
<evidence type="ECO:0000256" key="8">
    <source>
        <dbReference type="ARBA" id="ARBA00023133"/>
    </source>
</evidence>
<dbReference type="GO" id="GO:0016491">
    <property type="term" value="F:oxidoreductase activity"/>
    <property type="evidence" value="ECO:0007669"/>
    <property type="project" value="UniProtKB-KW"/>
</dbReference>
<dbReference type="OrthoDB" id="1447144at2"/>
<evidence type="ECO:0000256" key="12">
    <source>
        <dbReference type="SAM" id="Phobius"/>
    </source>
</evidence>
<dbReference type="Proteomes" id="UP000004263">
    <property type="component" value="Unassembled WGS sequence"/>
</dbReference>
<feature type="transmembrane region" description="Helical" evidence="12">
    <location>
        <begin position="228"/>
        <end position="246"/>
    </location>
</feature>
<keyword evidence="8" id="KW-0350">Heme biosynthesis</keyword>
<keyword evidence="4" id="KW-0479">Metal-binding</keyword>
<keyword evidence="5 12" id="KW-1133">Transmembrane helix</keyword>
<dbReference type="AlphaFoldDB" id="Q1N2N0"/>
<proteinExistence type="predicted"/>
<accession>Q1N2N0</accession>
<feature type="transmembrane region" description="Helical" evidence="12">
    <location>
        <begin position="255"/>
        <end position="277"/>
    </location>
</feature>
<reference evidence="13 14" key="1">
    <citation type="submission" date="2006-03" db="EMBL/GenBank/DDBJ databases">
        <authorList>
            <person name="Pinhassi J."/>
            <person name="Pedros-Alio C."/>
            <person name="Ferriera S."/>
            <person name="Johnson J."/>
            <person name="Kravitz S."/>
            <person name="Halpern A."/>
            <person name="Remington K."/>
            <person name="Beeson K."/>
            <person name="Tran B."/>
            <person name="Rogers Y.-H."/>
            <person name="Friedman R."/>
            <person name="Venter J.C."/>
        </authorList>
    </citation>
    <scope>NUCLEOTIDE SEQUENCE [LARGE SCALE GENOMIC DNA]</scope>
    <source>
        <strain evidence="13 14">RED65</strain>
    </source>
</reference>
<protein>
    <submittedName>
        <fullName evidence="13">Cytochrome oxidase assembly protein</fullName>
    </submittedName>
</protein>
<feature type="transmembrane region" description="Helical" evidence="12">
    <location>
        <begin position="94"/>
        <end position="114"/>
    </location>
</feature>
<evidence type="ECO:0000256" key="5">
    <source>
        <dbReference type="ARBA" id="ARBA00022989"/>
    </source>
</evidence>
<keyword evidence="7" id="KW-0408">Iron</keyword>
<organism evidence="13 14">
    <name type="scientific">Bermanella marisrubri</name>
    <dbReference type="NCBI Taxonomy" id="207949"/>
    <lineage>
        <taxon>Bacteria</taxon>
        <taxon>Pseudomonadati</taxon>
        <taxon>Pseudomonadota</taxon>
        <taxon>Gammaproteobacteria</taxon>
        <taxon>Oceanospirillales</taxon>
        <taxon>Oceanospirillaceae</taxon>
        <taxon>Bermanella</taxon>
    </lineage>
</organism>
<evidence type="ECO:0000256" key="7">
    <source>
        <dbReference type="ARBA" id="ARBA00023004"/>
    </source>
</evidence>
<sequence length="318" mass="35833">MRRFALMNILLALVVITLGALTRLMDAGLGCPDWPACYGHFIPKHNEAAMGFTLWEFDSVKAWMEMIHRYAASILGLTIIIQAILLFPRYLGTVRWLAVFLVGWVILQGMFGMWTVTWRLWPPVVSAHLLGGAITLGAQFLIWRSITSNRDPNWFSPWSAFALVVFLQMALGAWTSSQYAGLACPDFPTCQGQWWIEIDEGVLHAPKVEGDEYLGGILPMQDRMAIQWLHRLGAIAVLVMFAYLWWRESQHKKALAFVSVFLAVQVVLGVLNAVLLLPLSLALLHNTFAMLLLISVLNGFVFRTEEKDEEVIAEEMLA</sequence>
<dbReference type="Pfam" id="PF02628">
    <property type="entry name" value="COX15-CtaA"/>
    <property type="match status" value="1"/>
</dbReference>
<feature type="transmembrane region" description="Helical" evidence="12">
    <location>
        <begin position="67"/>
        <end position="87"/>
    </location>
</feature>
<dbReference type="GO" id="GO:0046872">
    <property type="term" value="F:metal ion binding"/>
    <property type="evidence" value="ECO:0007669"/>
    <property type="project" value="UniProtKB-KW"/>
</dbReference>
<evidence type="ECO:0000313" key="13">
    <source>
        <dbReference type="EMBL" id="EAT12377.1"/>
    </source>
</evidence>
<evidence type="ECO:0000313" key="14">
    <source>
        <dbReference type="Proteomes" id="UP000004263"/>
    </source>
</evidence>
<evidence type="ECO:0000256" key="6">
    <source>
        <dbReference type="ARBA" id="ARBA00023002"/>
    </source>
</evidence>
<gene>
    <name evidence="13" type="ORF">RED65_16106</name>
</gene>
<comment type="subcellular location">
    <subcellularLocation>
        <location evidence="1">Membrane</location>
        <topology evidence="1">Multi-pass membrane protein</topology>
    </subcellularLocation>
</comment>
<comment type="caution">
    <text evidence="13">The sequence shown here is derived from an EMBL/GenBank/DDBJ whole genome shotgun (WGS) entry which is preliminary data.</text>
</comment>
<dbReference type="EMBL" id="AAQH01000007">
    <property type="protein sequence ID" value="EAT12377.1"/>
    <property type="molecule type" value="Genomic_DNA"/>
</dbReference>
<evidence type="ECO:0000256" key="4">
    <source>
        <dbReference type="ARBA" id="ARBA00022723"/>
    </source>
</evidence>
<dbReference type="PANTHER" id="PTHR35457">
    <property type="entry name" value="HEME A SYNTHASE"/>
    <property type="match status" value="1"/>
</dbReference>
<keyword evidence="9 12" id="KW-0472">Membrane</keyword>
<dbReference type="GO" id="GO:0006784">
    <property type="term" value="P:heme A biosynthetic process"/>
    <property type="evidence" value="ECO:0007669"/>
    <property type="project" value="InterPro"/>
</dbReference>